<keyword evidence="6 8" id="KW-0472">Membrane</keyword>
<dbReference type="PANTHER" id="PTHR42718:SF47">
    <property type="entry name" value="METHYL VIOLOGEN RESISTANCE PROTEIN SMVA"/>
    <property type="match status" value="1"/>
</dbReference>
<gene>
    <name evidence="10" type="ORF">C7C46_29310</name>
</gene>
<dbReference type="OrthoDB" id="9781469at2"/>
<dbReference type="EMBL" id="PYBW01000140">
    <property type="protein sequence ID" value="PYC68200.1"/>
    <property type="molecule type" value="Genomic_DNA"/>
</dbReference>
<dbReference type="PROSITE" id="PS50850">
    <property type="entry name" value="MFS"/>
    <property type="match status" value="1"/>
</dbReference>
<feature type="transmembrane region" description="Helical" evidence="8">
    <location>
        <begin position="20"/>
        <end position="46"/>
    </location>
</feature>
<evidence type="ECO:0000256" key="2">
    <source>
        <dbReference type="ARBA" id="ARBA00022448"/>
    </source>
</evidence>
<feature type="transmembrane region" description="Helical" evidence="8">
    <location>
        <begin position="274"/>
        <end position="299"/>
    </location>
</feature>
<keyword evidence="3" id="KW-1003">Cell membrane</keyword>
<comment type="subcellular location">
    <subcellularLocation>
        <location evidence="1">Cell membrane</location>
        <topology evidence="1">Multi-pass membrane protein</topology>
    </subcellularLocation>
</comment>
<feature type="transmembrane region" description="Helical" evidence="8">
    <location>
        <begin position="484"/>
        <end position="504"/>
    </location>
</feature>
<dbReference type="InterPro" id="IPR011701">
    <property type="entry name" value="MFS"/>
</dbReference>
<feature type="transmembrane region" description="Helical" evidence="8">
    <location>
        <begin position="87"/>
        <end position="106"/>
    </location>
</feature>
<dbReference type="CDD" id="cd17321">
    <property type="entry name" value="MFS_MMR_MDR_like"/>
    <property type="match status" value="1"/>
</dbReference>
<dbReference type="InterPro" id="IPR020846">
    <property type="entry name" value="MFS_dom"/>
</dbReference>
<comment type="caution">
    <text evidence="10">The sequence shown here is derived from an EMBL/GenBank/DDBJ whole genome shotgun (WGS) entry which is preliminary data.</text>
</comment>
<dbReference type="PANTHER" id="PTHR42718">
    <property type="entry name" value="MAJOR FACILITATOR SUPERFAMILY MULTIDRUG TRANSPORTER MFSC"/>
    <property type="match status" value="1"/>
</dbReference>
<dbReference type="RefSeq" id="WP_110672953.1">
    <property type="nucleotide sequence ID" value="NZ_PYBW01000140.1"/>
</dbReference>
<evidence type="ECO:0000256" key="8">
    <source>
        <dbReference type="SAM" id="Phobius"/>
    </source>
</evidence>
<dbReference type="SUPFAM" id="SSF103473">
    <property type="entry name" value="MFS general substrate transporter"/>
    <property type="match status" value="1"/>
</dbReference>
<dbReference type="Proteomes" id="UP000248039">
    <property type="component" value="Unassembled WGS sequence"/>
</dbReference>
<evidence type="ECO:0000256" key="7">
    <source>
        <dbReference type="ARBA" id="ARBA00023251"/>
    </source>
</evidence>
<feature type="transmembrane region" description="Helical" evidence="8">
    <location>
        <begin position="146"/>
        <end position="167"/>
    </location>
</feature>
<feature type="transmembrane region" description="Helical" evidence="8">
    <location>
        <begin position="58"/>
        <end position="78"/>
    </location>
</feature>
<feature type="transmembrane region" description="Helical" evidence="8">
    <location>
        <begin position="232"/>
        <end position="253"/>
    </location>
</feature>
<dbReference type="GO" id="GO:0046677">
    <property type="term" value="P:response to antibiotic"/>
    <property type="evidence" value="ECO:0007669"/>
    <property type="project" value="UniProtKB-KW"/>
</dbReference>
<dbReference type="Gene3D" id="1.20.1720.10">
    <property type="entry name" value="Multidrug resistance protein D"/>
    <property type="match status" value="1"/>
</dbReference>
<dbReference type="Gene3D" id="1.20.1250.20">
    <property type="entry name" value="MFS general substrate transporter like domains"/>
    <property type="match status" value="1"/>
</dbReference>
<evidence type="ECO:0000313" key="10">
    <source>
        <dbReference type="EMBL" id="PYC68200.1"/>
    </source>
</evidence>
<feature type="transmembrane region" description="Helical" evidence="8">
    <location>
        <begin position="207"/>
        <end position="226"/>
    </location>
</feature>
<keyword evidence="7" id="KW-0046">Antibiotic resistance</keyword>
<dbReference type="AlphaFoldDB" id="A0A2V4MYC1"/>
<evidence type="ECO:0000256" key="5">
    <source>
        <dbReference type="ARBA" id="ARBA00022989"/>
    </source>
</evidence>
<keyword evidence="11" id="KW-1185">Reference proteome</keyword>
<sequence length="530" mass="53930">MTTQLLPQQAPSTAGRRAWLALTVLMLPLLLVSMDVSVLYFAVPFISKDLHPSSTQQLWIFDIYGFVLAGLLLTMGALGDRIGRRRLLLGGALAFGAASALAAYAGSAGTLIAARAVLGIAGATLMPSTLGMVRNLFPDEKQRGKAIAVWTVVTSAGIAMGPVLSGILLEHFWWGSVFLVNLPAMALLLVLGPVLLPETPRLRGGRFDVLSSLLSLGAVLPLVYGIKELARTGFAVLPMAALAVGLAVGAVFVRRQQTHPNALIDLALVRSRGFAPSILMNVLGMFGVVGMAIFVTQYLQLVLGMSTLTAALWSVLPSVVVGGMAPAAAALSGRLGKARVIAGGFALMTVGFAVLATVGAHTALWVVLVAAAVYASGAIALMSQVSEVVMAAAPAERASTASALLESGTELGGALGMAILGSIGTAVYRSDIGHHLPAGLPAGAAAQIRDSLGGTEVSVAQLPAGVAGEVLAAARDAFSGGMQAAAVAAAVVMAAGAVLATVLLRHLPRAAVAAQVAQPAESADRVEELV</sequence>
<evidence type="ECO:0000256" key="4">
    <source>
        <dbReference type="ARBA" id="ARBA00022692"/>
    </source>
</evidence>
<name>A0A2V4MYC1_9ACTN</name>
<reference evidence="10 11" key="1">
    <citation type="submission" date="2018-03" db="EMBL/GenBank/DDBJ databases">
        <title>Bioinformatic expansion and discovery of thiopeptide antibiotics.</title>
        <authorList>
            <person name="Schwalen C.J."/>
            <person name="Hudson G.A."/>
            <person name="Mitchell D.A."/>
        </authorList>
    </citation>
    <scope>NUCLEOTIDE SEQUENCE [LARGE SCALE GENOMIC DNA]</scope>
    <source>
        <strain evidence="10 11">ATCC 21389</strain>
    </source>
</reference>
<dbReference type="Pfam" id="PF07690">
    <property type="entry name" value="MFS_1"/>
    <property type="match status" value="1"/>
</dbReference>
<feature type="transmembrane region" description="Helical" evidence="8">
    <location>
        <begin position="112"/>
        <end position="134"/>
    </location>
</feature>
<keyword evidence="5 8" id="KW-1133">Transmembrane helix</keyword>
<dbReference type="GO" id="GO:0005886">
    <property type="term" value="C:plasma membrane"/>
    <property type="evidence" value="ECO:0007669"/>
    <property type="project" value="UniProtKB-SubCell"/>
</dbReference>
<proteinExistence type="predicted"/>
<evidence type="ECO:0000313" key="11">
    <source>
        <dbReference type="Proteomes" id="UP000248039"/>
    </source>
</evidence>
<keyword evidence="2" id="KW-0813">Transport</keyword>
<organism evidence="10 11">
    <name type="scientific">Streptomyces tateyamensis</name>
    <dbReference type="NCBI Taxonomy" id="565073"/>
    <lineage>
        <taxon>Bacteria</taxon>
        <taxon>Bacillati</taxon>
        <taxon>Actinomycetota</taxon>
        <taxon>Actinomycetes</taxon>
        <taxon>Kitasatosporales</taxon>
        <taxon>Streptomycetaceae</taxon>
        <taxon>Streptomyces</taxon>
    </lineage>
</organism>
<evidence type="ECO:0000256" key="3">
    <source>
        <dbReference type="ARBA" id="ARBA00022475"/>
    </source>
</evidence>
<feature type="transmembrane region" description="Helical" evidence="8">
    <location>
        <begin position="338"/>
        <end position="356"/>
    </location>
</feature>
<evidence type="ECO:0000256" key="6">
    <source>
        <dbReference type="ARBA" id="ARBA00023136"/>
    </source>
</evidence>
<evidence type="ECO:0000256" key="1">
    <source>
        <dbReference type="ARBA" id="ARBA00004651"/>
    </source>
</evidence>
<dbReference type="InterPro" id="IPR036259">
    <property type="entry name" value="MFS_trans_sf"/>
</dbReference>
<feature type="transmembrane region" description="Helical" evidence="8">
    <location>
        <begin position="362"/>
        <end position="382"/>
    </location>
</feature>
<feature type="transmembrane region" description="Helical" evidence="8">
    <location>
        <begin position="311"/>
        <end position="331"/>
    </location>
</feature>
<dbReference type="GO" id="GO:0022857">
    <property type="term" value="F:transmembrane transporter activity"/>
    <property type="evidence" value="ECO:0007669"/>
    <property type="project" value="InterPro"/>
</dbReference>
<evidence type="ECO:0000259" key="9">
    <source>
        <dbReference type="PROSITE" id="PS50850"/>
    </source>
</evidence>
<accession>A0A2V4MYC1</accession>
<protein>
    <submittedName>
        <fullName evidence="10">MFS transporter</fullName>
    </submittedName>
</protein>
<keyword evidence="4 8" id="KW-0812">Transmembrane</keyword>
<feature type="domain" description="Major facilitator superfamily (MFS) profile" evidence="9">
    <location>
        <begin position="21"/>
        <end position="508"/>
    </location>
</feature>
<feature type="transmembrane region" description="Helical" evidence="8">
    <location>
        <begin position="173"/>
        <end position="195"/>
    </location>
</feature>